<accession>M1BBN8</accession>
<dbReference type="Proteomes" id="UP000011115">
    <property type="component" value="Unassembled WGS sequence"/>
</dbReference>
<dbReference type="ExpressionAtlas" id="M1BBN8">
    <property type="expression patterns" value="baseline and differential"/>
</dbReference>
<evidence type="ECO:0000313" key="1">
    <source>
        <dbReference type="EnsemblPlants" id="PGSC0003DMT400041636"/>
    </source>
</evidence>
<dbReference type="Gramene" id="PGSC0003DMT400041636">
    <property type="protein sequence ID" value="PGSC0003DMT400041636"/>
    <property type="gene ID" value="PGSC0003DMG401016141"/>
</dbReference>
<proteinExistence type="predicted"/>
<gene>
    <name evidence="1" type="primary">35G</name>
</gene>
<dbReference type="EnsemblPlants" id="PGSC0003DMT400041636">
    <property type="protein sequence ID" value="PGSC0003DMT400041636"/>
    <property type="gene ID" value="PGSC0003DMG401016141"/>
</dbReference>
<dbReference type="HOGENOM" id="CLU_2982841_0_0_1"/>
<reference evidence="2" key="1">
    <citation type="journal article" date="2011" name="Nature">
        <title>Genome sequence and analysis of the tuber crop potato.</title>
        <authorList>
            <consortium name="The Potato Genome Sequencing Consortium"/>
        </authorList>
    </citation>
    <scope>NUCLEOTIDE SEQUENCE [LARGE SCALE GENOMIC DNA]</scope>
    <source>
        <strain evidence="2">cv. DM1-3 516 R44</strain>
    </source>
</reference>
<sequence>MHDMLYIYPFWAGYGRGVIQTLTPWFIATGSTPLSYKPHLISPGVPLEEGTFPLLVVS</sequence>
<dbReference type="AlphaFoldDB" id="M1BBN8"/>
<name>M1BBN8_SOLTU</name>
<organism evidence="1 2">
    <name type="scientific">Solanum tuberosum</name>
    <name type="common">Potato</name>
    <dbReference type="NCBI Taxonomy" id="4113"/>
    <lineage>
        <taxon>Eukaryota</taxon>
        <taxon>Viridiplantae</taxon>
        <taxon>Streptophyta</taxon>
        <taxon>Embryophyta</taxon>
        <taxon>Tracheophyta</taxon>
        <taxon>Spermatophyta</taxon>
        <taxon>Magnoliopsida</taxon>
        <taxon>eudicotyledons</taxon>
        <taxon>Gunneridae</taxon>
        <taxon>Pentapetalae</taxon>
        <taxon>asterids</taxon>
        <taxon>lamiids</taxon>
        <taxon>Solanales</taxon>
        <taxon>Solanaceae</taxon>
        <taxon>Solanoideae</taxon>
        <taxon>Solaneae</taxon>
        <taxon>Solanum</taxon>
    </lineage>
</organism>
<protein>
    <submittedName>
        <fullName evidence="1">14-3-3 protein 1</fullName>
    </submittedName>
</protein>
<reference evidence="1" key="2">
    <citation type="submission" date="2015-06" db="UniProtKB">
        <authorList>
            <consortium name="EnsemblPlants"/>
        </authorList>
    </citation>
    <scope>IDENTIFICATION</scope>
    <source>
        <strain evidence="1">DM1-3 516 R44</strain>
    </source>
</reference>
<evidence type="ECO:0000313" key="2">
    <source>
        <dbReference type="Proteomes" id="UP000011115"/>
    </source>
</evidence>
<keyword evidence="2" id="KW-1185">Reference proteome</keyword>
<dbReference type="OrthoDB" id="10260625at2759"/>